<dbReference type="SUPFAM" id="SSF48452">
    <property type="entry name" value="TPR-like"/>
    <property type="match status" value="1"/>
</dbReference>
<dbReference type="GO" id="GO:0004016">
    <property type="term" value="F:adenylate cyclase activity"/>
    <property type="evidence" value="ECO:0007669"/>
    <property type="project" value="UniProtKB-ARBA"/>
</dbReference>
<keyword evidence="2" id="KW-1133">Transmembrane helix</keyword>
<dbReference type="GO" id="GO:0006171">
    <property type="term" value="P:cAMP biosynthetic process"/>
    <property type="evidence" value="ECO:0007669"/>
    <property type="project" value="TreeGrafter"/>
</dbReference>
<protein>
    <submittedName>
        <fullName evidence="4">Tetratricopeptide repeat protein</fullName>
    </submittedName>
</protein>
<gene>
    <name evidence="4" type="ORF">FEZ63_07360</name>
</gene>
<dbReference type="SMART" id="SM00028">
    <property type="entry name" value="TPR"/>
    <property type="match status" value="3"/>
</dbReference>
<dbReference type="Pfam" id="PF14559">
    <property type="entry name" value="TPR_19"/>
    <property type="match status" value="1"/>
</dbReference>
<dbReference type="InterPro" id="IPR029787">
    <property type="entry name" value="Nucleotide_cyclase"/>
</dbReference>
<dbReference type="GO" id="GO:0035556">
    <property type="term" value="P:intracellular signal transduction"/>
    <property type="evidence" value="ECO:0007669"/>
    <property type="project" value="InterPro"/>
</dbReference>
<feature type="repeat" description="TPR" evidence="1">
    <location>
        <begin position="543"/>
        <end position="576"/>
    </location>
</feature>
<dbReference type="InterPro" id="IPR011990">
    <property type="entry name" value="TPR-like_helical_dom_sf"/>
</dbReference>
<dbReference type="SMART" id="SM00044">
    <property type="entry name" value="CYCc"/>
    <property type="match status" value="1"/>
</dbReference>
<keyword evidence="2" id="KW-0472">Membrane</keyword>
<dbReference type="PANTHER" id="PTHR43081:SF19">
    <property type="entry name" value="PH-SENSITIVE ADENYLATE CYCLASE RV1264"/>
    <property type="match status" value="1"/>
</dbReference>
<dbReference type="SUPFAM" id="SSF52964">
    <property type="entry name" value="TolB, N-terminal domain"/>
    <property type="match status" value="1"/>
</dbReference>
<evidence type="ECO:0000313" key="4">
    <source>
        <dbReference type="EMBL" id="KAB0267825.1"/>
    </source>
</evidence>
<dbReference type="Gene3D" id="3.30.70.1230">
    <property type="entry name" value="Nucleotide cyclase"/>
    <property type="match status" value="1"/>
</dbReference>
<proteinExistence type="predicted"/>
<dbReference type="PROSITE" id="PS50005">
    <property type="entry name" value="TPR"/>
    <property type="match status" value="2"/>
</dbReference>
<feature type="repeat" description="TPR" evidence="1">
    <location>
        <begin position="509"/>
        <end position="542"/>
    </location>
</feature>
<dbReference type="InterPro" id="IPR050697">
    <property type="entry name" value="Adenylyl/Guanylyl_Cyclase_3/4"/>
</dbReference>
<evidence type="ECO:0000256" key="2">
    <source>
        <dbReference type="SAM" id="Phobius"/>
    </source>
</evidence>
<evidence type="ECO:0000313" key="5">
    <source>
        <dbReference type="Proteomes" id="UP000325684"/>
    </source>
</evidence>
<dbReference type="Gene3D" id="3.40.50.10070">
    <property type="entry name" value="TolB, N-terminal domain"/>
    <property type="match status" value="1"/>
</dbReference>
<dbReference type="AlphaFoldDB" id="A0A5N3PDV3"/>
<dbReference type="Proteomes" id="UP000325684">
    <property type="component" value="Unassembled WGS sequence"/>
</dbReference>
<feature type="transmembrane region" description="Helical" evidence="2">
    <location>
        <begin position="33"/>
        <end position="52"/>
    </location>
</feature>
<dbReference type="SUPFAM" id="SSF55073">
    <property type="entry name" value="Nucleotide cyclase"/>
    <property type="match status" value="1"/>
</dbReference>
<organism evidence="4 5">
    <name type="scientific">Microvirga brassicacearum</name>
    <dbReference type="NCBI Taxonomy" id="2580413"/>
    <lineage>
        <taxon>Bacteria</taxon>
        <taxon>Pseudomonadati</taxon>
        <taxon>Pseudomonadota</taxon>
        <taxon>Alphaproteobacteria</taxon>
        <taxon>Hyphomicrobiales</taxon>
        <taxon>Methylobacteriaceae</taxon>
        <taxon>Microvirga</taxon>
    </lineage>
</organism>
<evidence type="ECO:0000259" key="3">
    <source>
        <dbReference type="PROSITE" id="PS50125"/>
    </source>
</evidence>
<accession>A0A5N3PDV3</accession>
<feature type="transmembrane region" description="Helical" evidence="2">
    <location>
        <begin position="244"/>
        <end position="265"/>
    </location>
</feature>
<keyword evidence="2" id="KW-0812">Transmembrane</keyword>
<evidence type="ECO:0000256" key="1">
    <source>
        <dbReference type="PROSITE-ProRule" id="PRU00339"/>
    </source>
</evidence>
<dbReference type="EMBL" id="VCMV01000012">
    <property type="protein sequence ID" value="KAB0267825.1"/>
    <property type="molecule type" value="Genomic_DNA"/>
</dbReference>
<dbReference type="PROSITE" id="PS50125">
    <property type="entry name" value="GUANYLATE_CYCLASE_2"/>
    <property type="match status" value="1"/>
</dbReference>
<keyword evidence="5" id="KW-1185">Reference proteome</keyword>
<dbReference type="CDD" id="cd07302">
    <property type="entry name" value="CHD"/>
    <property type="match status" value="1"/>
</dbReference>
<feature type="domain" description="Guanylate cyclase" evidence="3">
    <location>
        <begin position="64"/>
        <end position="179"/>
    </location>
</feature>
<dbReference type="OrthoDB" id="54411at2"/>
<dbReference type="Pfam" id="PF00211">
    <property type="entry name" value="Guanylate_cyc"/>
    <property type="match status" value="1"/>
</dbReference>
<dbReference type="Gene3D" id="1.25.40.10">
    <property type="entry name" value="Tetratricopeptide repeat domain"/>
    <property type="match status" value="1"/>
</dbReference>
<comment type="caution">
    <text evidence="4">The sequence shown here is derived from an EMBL/GenBank/DDBJ whole genome shotgun (WGS) entry which is preliminary data.</text>
</comment>
<sequence>MSQGSPSVFAAKPQLRSWRKSPYPRCGALAVEGLLHLISLASLQGFLYPFVVDQSQRAERKLVAILAADVVGYSRLMGLDETGTLAQLKALRRDFFHPLIASYRGRIVKLMGDGALVEFASVVDAVECAVEIQRSIAKQRDALAEHSRISFRIGINLGDVIIDGDDVYGDGVNVAARLEGICEPDGIVISGTAYDQAKNKVDVGFKSLGNLHLKNIADSVRAYAVLLNLPAGAQRRPLRQRFRLVTMIIFLVVAAGFGLVLWPYASALLSEHPRLAAPAGGKPTIAVLPFGSLGDNAQEDYFADGLTDDLITDLSKVSGLVVIARNSAFAFKGQPKNVEQAAQQLGVRYVLAGNVRRAGDRIRVNVQLVDSATASNVWAERYEGDLAKIFELQDRLIHHVVETLSVRLTENETSQISRLPTRNLEAYDFYTRAEQKVYAVDRKALGDALSLYEKAISIDPEFADAYAGYARAIVDVLSFDFQPVVLSAVARQRAYEFAGRALELNPKIPRAYAVLSILQMLDGEIDRAIESVQQAVALGPNSADAKLNLAIVLTYAGRNPEALAAIEQVLQLDPKPKAQVYDYYSLVLYMNHRYEQALKALRSAGPDDLGDIGLEALAMASARLGRMADARKAVEAILKRIPSQNIASLRIMYSHHQRQEDLDHRLAALREAGLPEWSYNIRGRPEDRLDAAAIRALAMNKIWMGHLQDGVQFIMQLSPNGDFALRAQRIMVVGKFTFEHDLFCTQSSAILLGRKFCSPVYRNPGGSAEAHSEYVYPDSTSVRYFSVAQ</sequence>
<dbReference type="InterPro" id="IPR001054">
    <property type="entry name" value="A/G_cyclase"/>
</dbReference>
<keyword evidence="1" id="KW-0802">TPR repeat</keyword>
<dbReference type="InterPro" id="IPR019734">
    <property type="entry name" value="TPR_rpt"/>
</dbReference>
<dbReference type="PANTHER" id="PTHR43081">
    <property type="entry name" value="ADENYLATE CYCLASE, TERMINAL-DIFFERENTIATION SPECIFIC-RELATED"/>
    <property type="match status" value="1"/>
</dbReference>
<reference evidence="4 5" key="1">
    <citation type="journal article" date="2019" name="Microorganisms">
        <title>Genome Insights into the Novel Species Microvirga brassicacearum, a Rapeseed Endophyte with Biotechnological Potential.</title>
        <authorList>
            <person name="Jimenez-Gomez A."/>
            <person name="Saati-Santamaria Z."/>
            <person name="Igual J.M."/>
            <person name="Rivas R."/>
            <person name="Mateos P.F."/>
            <person name="Garcia-Fraile P."/>
        </authorList>
    </citation>
    <scope>NUCLEOTIDE SEQUENCE [LARGE SCALE GENOMIC DNA]</scope>
    <source>
        <strain evidence="4 5">CDVBN77</strain>
    </source>
</reference>
<name>A0A5N3PDV3_9HYPH</name>